<keyword evidence="6" id="KW-0175">Coiled coil</keyword>
<evidence type="ECO:0000256" key="6">
    <source>
        <dbReference type="SAM" id="Coils"/>
    </source>
</evidence>
<reference evidence="10" key="1">
    <citation type="submission" date="2021-03" db="EMBL/GenBank/DDBJ databases">
        <authorList>
            <person name="Kim M.K."/>
        </authorList>
    </citation>
    <scope>NUCLEOTIDE SEQUENCE</scope>
    <source>
        <strain evidence="10">BT186</strain>
    </source>
</reference>
<feature type="domain" description="PAC" evidence="9">
    <location>
        <begin position="93"/>
        <end position="145"/>
    </location>
</feature>
<comment type="caution">
    <text evidence="10">The sequence shown here is derived from an EMBL/GenBank/DDBJ whole genome shotgun (WGS) entry which is preliminary data.</text>
</comment>
<evidence type="ECO:0000259" key="9">
    <source>
        <dbReference type="PROSITE" id="PS50113"/>
    </source>
</evidence>
<dbReference type="Pfam" id="PF02518">
    <property type="entry name" value="HATPase_c"/>
    <property type="match status" value="1"/>
</dbReference>
<dbReference type="InterPro" id="IPR036890">
    <property type="entry name" value="HATPase_C_sf"/>
</dbReference>
<accession>A0A939EVY0</accession>
<dbReference type="Pfam" id="PF13426">
    <property type="entry name" value="PAS_9"/>
    <property type="match status" value="1"/>
</dbReference>
<keyword evidence="11" id="KW-1185">Reference proteome</keyword>
<dbReference type="AlphaFoldDB" id="A0A939EVY0"/>
<evidence type="ECO:0000256" key="5">
    <source>
        <dbReference type="ARBA" id="ARBA00022777"/>
    </source>
</evidence>
<dbReference type="NCBIfam" id="TIGR00229">
    <property type="entry name" value="sensory_box"/>
    <property type="match status" value="1"/>
</dbReference>
<evidence type="ECO:0000256" key="4">
    <source>
        <dbReference type="ARBA" id="ARBA00022679"/>
    </source>
</evidence>
<evidence type="ECO:0000313" key="11">
    <source>
        <dbReference type="Proteomes" id="UP000664144"/>
    </source>
</evidence>
<dbReference type="PROSITE" id="PS50112">
    <property type="entry name" value="PAS"/>
    <property type="match status" value="1"/>
</dbReference>
<feature type="coiled-coil region" evidence="6">
    <location>
        <begin position="136"/>
        <end position="177"/>
    </location>
</feature>
<dbReference type="EC" id="2.7.13.3" evidence="2"/>
<keyword evidence="3" id="KW-0597">Phosphoprotein</keyword>
<dbReference type="PANTHER" id="PTHR43304">
    <property type="entry name" value="PHYTOCHROME-LIKE PROTEIN CPH1"/>
    <property type="match status" value="1"/>
</dbReference>
<dbReference type="Gene3D" id="3.30.450.20">
    <property type="entry name" value="PAS domain"/>
    <property type="match status" value="1"/>
</dbReference>
<dbReference type="InterPro" id="IPR000014">
    <property type="entry name" value="PAS"/>
</dbReference>
<dbReference type="InterPro" id="IPR035965">
    <property type="entry name" value="PAS-like_dom_sf"/>
</dbReference>
<dbReference type="SUPFAM" id="SSF47384">
    <property type="entry name" value="Homodimeric domain of signal transducing histidine kinase"/>
    <property type="match status" value="1"/>
</dbReference>
<dbReference type="CDD" id="cd00130">
    <property type="entry name" value="PAS"/>
    <property type="match status" value="1"/>
</dbReference>
<feature type="domain" description="PAS" evidence="8">
    <location>
        <begin position="39"/>
        <end position="70"/>
    </location>
</feature>
<evidence type="ECO:0000259" key="8">
    <source>
        <dbReference type="PROSITE" id="PS50112"/>
    </source>
</evidence>
<dbReference type="Gene3D" id="3.30.565.10">
    <property type="entry name" value="Histidine kinase-like ATPase, C-terminal domain"/>
    <property type="match status" value="1"/>
</dbReference>
<dbReference type="SUPFAM" id="SSF55874">
    <property type="entry name" value="ATPase domain of HSP90 chaperone/DNA topoisomerase II/histidine kinase"/>
    <property type="match status" value="1"/>
</dbReference>
<dbReference type="PANTHER" id="PTHR43304:SF1">
    <property type="entry name" value="PAC DOMAIN-CONTAINING PROTEIN"/>
    <property type="match status" value="1"/>
</dbReference>
<dbReference type="InterPro" id="IPR004358">
    <property type="entry name" value="Sig_transdc_His_kin-like_C"/>
</dbReference>
<dbReference type="GO" id="GO:0000155">
    <property type="term" value="F:phosphorelay sensor kinase activity"/>
    <property type="evidence" value="ECO:0007669"/>
    <property type="project" value="InterPro"/>
</dbReference>
<evidence type="ECO:0000256" key="1">
    <source>
        <dbReference type="ARBA" id="ARBA00000085"/>
    </source>
</evidence>
<dbReference type="PROSITE" id="PS50109">
    <property type="entry name" value="HIS_KIN"/>
    <property type="match status" value="1"/>
</dbReference>
<dbReference type="InterPro" id="IPR052162">
    <property type="entry name" value="Sensor_kinase/Photoreceptor"/>
</dbReference>
<evidence type="ECO:0000256" key="2">
    <source>
        <dbReference type="ARBA" id="ARBA00012438"/>
    </source>
</evidence>
<dbReference type="SMART" id="SM00086">
    <property type="entry name" value="PAC"/>
    <property type="match status" value="1"/>
</dbReference>
<name>A0A939EVY0_9BACT</name>
<dbReference type="InterPro" id="IPR005467">
    <property type="entry name" value="His_kinase_dom"/>
</dbReference>
<dbReference type="EMBL" id="JAFLQZ010000004">
    <property type="protein sequence ID" value="MBO0358174.1"/>
    <property type="molecule type" value="Genomic_DNA"/>
</dbReference>
<dbReference type="PRINTS" id="PR00344">
    <property type="entry name" value="BCTRLSENSOR"/>
</dbReference>
<dbReference type="InterPro" id="IPR003594">
    <property type="entry name" value="HATPase_dom"/>
</dbReference>
<keyword evidence="4" id="KW-0808">Transferase</keyword>
<evidence type="ECO:0000259" key="7">
    <source>
        <dbReference type="PROSITE" id="PS50109"/>
    </source>
</evidence>
<dbReference type="PROSITE" id="PS50113">
    <property type="entry name" value="PAC"/>
    <property type="match status" value="1"/>
</dbReference>
<protein>
    <recommendedName>
        <fullName evidence="2">histidine kinase</fullName>
        <ecNumber evidence="2">2.7.13.3</ecNumber>
    </recommendedName>
</protein>
<dbReference type="SMART" id="SM00091">
    <property type="entry name" value="PAS"/>
    <property type="match status" value="1"/>
</dbReference>
<organism evidence="10 11">
    <name type="scientific">Hymenobacter telluris</name>
    <dbReference type="NCBI Taxonomy" id="2816474"/>
    <lineage>
        <taxon>Bacteria</taxon>
        <taxon>Pseudomonadati</taxon>
        <taxon>Bacteroidota</taxon>
        <taxon>Cytophagia</taxon>
        <taxon>Cytophagales</taxon>
        <taxon>Hymenobacteraceae</taxon>
        <taxon>Hymenobacter</taxon>
    </lineage>
</organism>
<feature type="domain" description="Histidine kinase" evidence="7">
    <location>
        <begin position="184"/>
        <end position="396"/>
    </location>
</feature>
<keyword evidence="5 10" id="KW-0418">Kinase</keyword>
<sequence>MSDAADDEQLPELDLRLTQENLDEFYEHAPCGYCSCLPDGTLIKVNQTLLDLLGYTRNELVAHMALQDLFTIGGRLHYETHCVPLLLLQGQVREISYLLRRKDRTTLPVLMNCALLRDADQQPLVVRVTLFDITERRKYEAELLRAKDHAEQQREQLAKANEQLQRKNEQLTRINADLDSFVYTASHDLRQPIDNMAGLFTELKHSATFHDPAATSMVLMFEEALQQILDTIGGLTAVVQQQRELEQVPNEAVALQPITEEIIRSLPGIDPPATFTLDFSAIPTLQLARPSLHSMLFNLLSNALKYADPSRPAHIRVSTALVDGAPVLSVQDNGRGINLERHGPELFQLFRRFHPEVAGSGMGLYLVNRLVRQAGGRVAVESKVGQGTTFRIFLPR</sequence>
<comment type="catalytic activity">
    <reaction evidence="1">
        <text>ATP + protein L-histidine = ADP + protein N-phospho-L-histidine.</text>
        <dbReference type="EC" id="2.7.13.3"/>
    </reaction>
</comment>
<dbReference type="RefSeq" id="WP_206984091.1">
    <property type="nucleotide sequence ID" value="NZ_JAFLQZ010000004.1"/>
</dbReference>
<gene>
    <name evidence="10" type="ORF">J0X19_09485</name>
</gene>
<evidence type="ECO:0000256" key="3">
    <source>
        <dbReference type="ARBA" id="ARBA00022553"/>
    </source>
</evidence>
<dbReference type="Proteomes" id="UP000664144">
    <property type="component" value="Unassembled WGS sequence"/>
</dbReference>
<evidence type="ECO:0000313" key="10">
    <source>
        <dbReference type="EMBL" id="MBO0358174.1"/>
    </source>
</evidence>
<dbReference type="Gene3D" id="1.10.287.130">
    <property type="match status" value="1"/>
</dbReference>
<dbReference type="InterPro" id="IPR001610">
    <property type="entry name" value="PAC"/>
</dbReference>
<dbReference type="InterPro" id="IPR000700">
    <property type="entry name" value="PAS-assoc_C"/>
</dbReference>
<dbReference type="SUPFAM" id="SSF55785">
    <property type="entry name" value="PYP-like sensor domain (PAS domain)"/>
    <property type="match status" value="1"/>
</dbReference>
<proteinExistence type="predicted"/>
<dbReference type="SMART" id="SM00387">
    <property type="entry name" value="HATPase_c"/>
    <property type="match status" value="1"/>
</dbReference>
<dbReference type="InterPro" id="IPR036097">
    <property type="entry name" value="HisK_dim/P_sf"/>
</dbReference>